<dbReference type="SUPFAM" id="SSF81324">
    <property type="entry name" value="Voltage-gated potassium channels"/>
    <property type="match status" value="1"/>
</dbReference>
<dbReference type="EvolutionaryTrace" id="A0L5S6"/>
<dbReference type="GO" id="GO:0001518">
    <property type="term" value="C:voltage-gated sodium channel complex"/>
    <property type="evidence" value="ECO:0007669"/>
    <property type="project" value="TreeGrafter"/>
</dbReference>
<feature type="domain" description="Ion transport" evidence="6">
    <location>
        <begin position="12"/>
        <end position="229"/>
    </location>
</feature>
<evidence type="ECO:0000313" key="8">
    <source>
        <dbReference type="Proteomes" id="UP000002586"/>
    </source>
</evidence>
<evidence type="ECO:0007829" key="11">
    <source>
        <dbReference type="PDB" id="4F4L"/>
    </source>
</evidence>
<dbReference type="PANTHER" id="PTHR10037:SF62">
    <property type="entry name" value="SODIUM CHANNEL PROTEIN 60E"/>
    <property type="match status" value="1"/>
</dbReference>
<dbReference type="AlphaFoldDB" id="A0L5S6"/>
<dbReference type="PDBsum" id="4P2Z"/>
<dbReference type="PDBsum" id="4F4L"/>
<dbReference type="PDB" id="4F4L">
    <property type="method" value="X-ray"/>
    <property type="resolution" value="3.49 A"/>
    <property type="chains" value="A/B/C/D=130-237"/>
</dbReference>
<dbReference type="PDB" id="6SXE">
    <property type="method" value="X-ray"/>
    <property type="resolution" value="2.60 A"/>
    <property type="chains" value="A=1-274"/>
</dbReference>
<dbReference type="eggNOG" id="ENOG502Z7ZD">
    <property type="taxonomic scope" value="Bacteria"/>
</dbReference>
<evidence type="ECO:0007829" key="12">
    <source>
        <dbReference type="PDB" id="4OXS"/>
    </source>
</evidence>
<name>A0L5S6_MAGMM</name>
<dbReference type="PDB" id="5HVX">
    <property type="method" value="X-ray"/>
    <property type="resolution" value="2.45 A"/>
    <property type="chains" value="A=1-274"/>
</dbReference>
<dbReference type="PDB" id="4X89">
    <property type="method" value="X-ray"/>
    <property type="resolution" value="2.62 A"/>
    <property type="chains" value="A/B/C/D=130-274"/>
</dbReference>
<dbReference type="PDB" id="6SXF">
    <property type="method" value="X-ray"/>
    <property type="resolution" value="2.84 A"/>
    <property type="chains" value="A/B=1-274"/>
</dbReference>
<dbReference type="RefSeq" id="WP_011712479.1">
    <property type="nucleotide sequence ID" value="NC_008576.1"/>
</dbReference>
<dbReference type="PDB" id="4OXS">
    <property type="method" value="X-ray"/>
    <property type="resolution" value="2.80 A"/>
    <property type="chains" value="A/B/C/D=130-274"/>
</dbReference>
<dbReference type="PDB" id="4X8A">
    <property type="method" value="X-ray"/>
    <property type="resolution" value="3.02 A"/>
    <property type="chains" value="A/B/C/D=130-274"/>
</dbReference>
<dbReference type="PANTHER" id="PTHR10037">
    <property type="entry name" value="VOLTAGE-GATED CATION CHANNEL CALCIUM AND SODIUM"/>
    <property type="match status" value="1"/>
</dbReference>
<accession>A0L5S6</accession>
<evidence type="ECO:0007829" key="9">
    <source>
        <dbReference type="PDB" id="3ZJZ"/>
    </source>
</evidence>
<feature type="transmembrane region" description="Helical" evidence="5">
    <location>
        <begin position="79"/>
        <end position="99"/>
    </location>
</feature>
<reference evidence="8" key="1">
    <citation type="journal article" date="2009" name="Appl. Environ. Microbiol.">
        <title>Complete genome sequence of the chemolithoautotrophic marine magnetotactic coccus strain MC-1.</title>
        <authorList>
            <person name="Schubbe S."/>
            <person name="Williams T.J."/>
            <person name="Xie G."/>
            <person name="Kiss H.E."/>
            <person name="Brettin T.S."/>
            <person name="Martinez D."/>
            <person name="Ross C.A."/>
            <person name="Schuler D."/>
            <person name="Cox B.L."/>
            <person name="Nealson K.H."/>
            <person name="Bazylinski D.A."/>
        </authorList>
    </citation>
    <scope>NUCLEOTIDE SEQUENCE [LARGE SCALE GENOMIC DNA]</scope>
    <source>
        <strain evidence="8">ATCC BAA-1437 / JCM 17883 / MC-1</strain>
    </source>
</reference>
<dbReference type="HOGENOM" id="CLU_055047_0_0_5"/>
<dbReference type="KEGG" id="mgm:Mmc1_0798"/>
<comment type="subcellular location">
    <subcellularLocation>
        <location evidence="1">Membrane</location>
        <topology evidence="1">Multi-pass membrane protein</topology>
    </subcellularLocation>
</comment>
<dbReference type="PDBsum" id="4PA3"/>
<evidence type="ECO:0000313" key="7">
    <source>
        <dbReference type="EMBL" id="ABK43319.1"/>
    </source>
</evidence>
<dbReference type="PDB" id="5BZB">
    <property type="method" value="X-ray"/>
    <property type="resolution" value="2.70 A"/>
    <property type="chains" value="A/B/C/D=130-274"/>
</dbReference>
<feature type="transmembrane region" description="Helical" evidence="5">
    <location>
        <begin position="17"/>
        <end position="39"/>
    </location>
</feature>
<reference evidence="19 20" key="8">
    <citation type="journal article" date="2020" name="Elife">
        <title>Cannabidiol interactions with voltage-gated sodium channels.</title>
        <authorList>
            <person name="Sait L.G."/>
            <person name="Sula A."/>
            <person name="Ghovanloo M.R."/>
            <person name="Hollingworth D."/>
            <person name="Ruben P.C."/>
            <person name="Wallace B.A."/>
        </authorList>
    </citation>
    <scope>X-RAY CRYSTALLOGRAPHY (2.20 ANGSTROMS)</scope>
</reference>
<dbReference type="PDBsum" id="5BZB"/>
<dbReference type="OrthoDB" id="5297065at2"/>
<evidence type="ECO:0007829" key="15">
    <source>
        <dbReference type="PDB" id="5HVD"/>
    </source>
</evidence>
<dbReference type="PDBsum" id="4X88"/>
<evidence type="ECO:0007829" key="18">
    <source>
        <dbReference type="PDB" id="6SX7"/>
    </source>
</evidence>
<evidence type="ECO:0000256" key="3">
    <source>
        <dbReference type="ARBA" id="ARBA00022989"/>
    </source>
</evidence>
<dbReference type="PDB" id="6SX7">
    <property type="method" value="X-ray"/>
    <property type="resolution" value="2.50 A"/>
    <property type="chains" value="A=1-274"/>
</dbReference>
<dbReference type="PDBsum" id="4PA7"/>
<dbReference type="PDB" id="6SXG">
    <property type="method" value="X-ray"/>
    <property type="resolution" value="2.40 A"/>
    <property type="chains" value="A=1-274"/>
</dbReference>
<evidence type="ECO:0007829" key="10">
    <source>
        <dbReference type="PDB" id="4CBC"/>
    </source>
</evidence>
<dbReference type="InterPro" id="IPR043203">
    <property type="entry name" value="VGCC_Ca_Na"/>
</dbReference>
<dbReference type="InterPro" id="IPR005821">
    <property type="entry name" value="Ion_trans_dom"/>
</dbReference>
<dbReference type="PDB" id="6SXC">
    <property type="method" value="X-ray"/>
    <property type="resolution" value="2.50 A"/>
    <property type="chains" value="A=1-274"/>
</dbReference>
<dbReference type="SMR" id="A0L5S6"/>
<evidence type="ECO:0007829" key="21">
    <source>
        <dbReference type="PDB" id="8S6J"/>
    </source>
</evidence>
<dbReference type="PDB" id="4PA7">
    <property type="method" value="X-ray"/>
    <property type="resolution" value="3.02 A"/>
    <property type="chains" value="A/B/C/D=130-274"/>
</dbReference>
<dbReference type="Proteomes" id="UP000002586">
    <property type="component" value="Chromosome"/>
</dbReference>
<evidence type="ECO:0007829" key="17">
    <source>
        <dbReference type="PDB" id="6SX5"/>
    </source>
</evidence>
<dbReference type="PDBsum" id="4X89"/>
<dbReference type="PDB" id="4P9O">
    <property type="method" value="X-ray"/>
    <property type="resolution" value="2.89 A"/>
    <property type="chains" value="A/B/C/D=130-274"/>
</dbReference>
<reference evidence="21" key="10">
    <citation type="journal article" date="2024" name="Nat. Commun.">
        <title>Structural basis for the rescue of hyperexcitable cells by the amyotrophic lateral sclerosis drug Riluzole.</title>
        <authorList>
            <person name="Hollingworth D."/>
            <person name="Thomas F."/>
            <person name="Page D.A."/>
            <person name="Fouda M.A."/>
            <person name="De Castro R.L."/>
            <person name="Sula A."/>
            <person name="Mykhaylyk V.B."/>
            <person name="Kelly G."/>
            <person name="Ulmschneider M.B."/>
            <person name="Ruben P.C."/>
            <person name="Wallace B.A."/>
        </authorList>
    </citation>
    <scope>X-RAY CRYSTALLOGRAPHY (2.15 ANGSTROMS)</scope>
</reference>
<dbReference type="PDB" id="4CBC">
    <property type="method" value="X-ray"/>
    <property type="resolution" value="2.66 A"/>
    <property type="chains" value="A/B/C/D=130-274"/>
</dbReference>
<dbReference type="PDB" id="4PA9">
    <property type="method" value="X-ray"/>
    <property type="resolution" value="3.43 A"/>
    <property type="chains" value="A/B/C/D=130-274"/>
</dbReference>
<reference evidence="7 8" key="2">
    <citation type="journal article" date="2012" name="Int. J. Syst. Evol. Microbiol.">
        <title>Magnetococcus marinus gen. nov., sp. nov., a marine, magnetotactic bacterium that represents a novel lineage (Magnetococcaceae fam. nov.; Magnetococcales ord. nov.) at the base of the Alphaproteobacteria.</title>
        <authorList>
            <person name="Bazylinski D.A."/>
            <person name="Williams T.J."/>
            <person name="Lefevre C.T."/>
            <person name="Berg R.J."/>
            <person name="Zhang C.L."/>
            <person name="Bowser S.S."/>
            <person name="Dean A.J."/>
            <person name="Beveridge T.J."/>
        </authorList>
    </citation>
    <scope>NUCLEOTIDE SEQUENCE [LARGE SCALE GENOMIC DNA]</scope>
    <source>
        <strain evidence="8">ATCC BAA-1437 / JCM 17883 / MC-1</strain>
    </source>
</reference>
<keyword evidence="4 5" id="KW-0472">Membrane</keyword>
<evidence type="ECO:0007829" key="19">
    <source>
        <dbReference type="PDB" id="6YZ0"/>
    </source>
</evidence>
<dbReference type="PDBsum" id="4PA9"/>
<dbReference type="InterPro" id="IPR027359">
    <property type="entry name" value="Volt_channel_dom_sf"/>
</dbReference>
<dbReference type="PDBsum" id="4P9P"/>
<proteinExistence type="evidence at protein level"/>
<reference evidence="15 16" key="7">
    <citation type="journal article" date="2017" name="Nat. Commun.">
        <title>The complete structure of an activated open sodium channel.</title>
        <authorList>
            <person name="Sula A."/>
            <person name="Booker J."/>
            <person name="Ng L.C."/>
            <person name="Naylor C.E."/>
            <person name="DeCaen P.G."/>
            <person name="Wallace B.A."/>
        </authorList>
    </citation>
    <scope>X-RAY CRYSTALLOGRAPHY (2.45 ANGSTROMS)</scope>
</reference>
<evidence type="ECO:0007829" key="20">
    <source>
        <dbReference type="PDB" id="6YZ2"/>
    </source>
</evidence>
<dbReference type="PDBsum" id="4X8A"/>
<reference evidence="13 14" key="6">
    <citation type="journal article" date="2016" name="EMBO J.">
        <title>Molecular basis of ion permeability in a voltage-gated sodium channel.</title>
        <authorList>
            <person name="Naylor C.E."/>
            <person name="Bagneris C."/>
            <person name="DeCaen P.G."/>
            <person name="Sula A."/>
            <person name="Scaglione A."/>
            <person name="Clapham D.E."/>
            <person name="Wallace B.A."/>
        </authorList>
    </citation>
    <scope>X-RAY CRYSTALLOGRAPHY (2.62 ANGSTROMS) OF 130-274</scope>
</reference>
<protein>
    <submittedName>
        <fullName evidence="7">Ion transport protein</fullName>
    </submittedName>
</protein>
<dbReference type="PDB" id="4PA6">
    <property type="method" value="X-ray"/>
    <property type="resolution" value="3.36 A"/>
    <property type="chains" value="A/B/C/D=130-274"/>
</dbReference>
<dbReference type="TCDB" id="1.A.1.14.6">
    <property type="family name" value="the voltage-gated ion channel (vic) superfamily"/>
</dbReference>
<gene>
    <name evidence="7" type="ordered locus">Mmc1_0798</name>
</gene>
<dbReference type="PDB" id="3ZJZ">
    <property type="method" value="X-ray"/>
    <property type="resolution" value="2.92 A"/>
    <property type="chains" value="A/B/C/D=130-274"/>
</dbReference>
<evidence type="ECO:0007829" key="16">
    <source>
        <dbReference type="PDB" id="5HVX"/>
    </source>
</evidence>
<keyword evidence="8" id="KW-1185">Reference proteome</keyword>
<keyword evidence="3 5" id="KW-1133">Transmembrane helix</keyword>
<keyword evidence="2 5" id="KW-0812">Transmembrane</keyword>
<dbReference type="PDB" id="4X88">
    <property type="method" value="X-ray"/>
    <property type="resolution" value="3.50 A"/>
    <property type="chains" value="A/B/C/D=130-274"/>
</dbReference>
<dbReference type="PDBsum" id="4P9O"/>
<dbReference type="Pfam" id="PF00520">
    <property type="entry name" value="Ion_trans"/>
    <property type="match status" value="1"/>
</dbReference>
<evidence type="ECO:0007829" key="13">
    <source>
        <dbReference type="PDB" id="4X88"/>
    </source>
</evidence>
<dbReference type="PDB" id="6Z8C">
    <property type="method" value="X-ray"/>
    <property type="resolution" value="3.20 A"/>
    <property type="chains" value="A=1-274"/>
</dbReference>
<dbReference type="PDB" id="8S6J">
    <property type="method" value="X-ray"/>
    <property type="resolution" value="2.15 A"/>
    <property type="chains" value="A=1-274"/>
</dbReference>
<reference evidence="17 18" key="9">
    <citation type="journal article" date="2021" name="Mol. Cell">
        <title>A tamoxifen receptor within a voltage-gated sodium channel.</title>
        <authorList>
            <person name="Sula A."/>
            <person name="Hollingworth D."/>
            <person name="Ng L.C.T."/>
            <person name="Larmore M."/>
            <person name="DeCaen P.G."/>
            <person name="Wallace B.A."/>
        </authorList>
    </citation>
    <scope>X-RAY CRYSTALLOGRAPHY (2.20 ANGSTROMS)</scope>
</reference>
<dbReference type="PDB" id="4PA3">
    <property type="method" value="X-ray"/>
    <property type="resolution" value="3.25 A"/>
    <property type="chains" value="A/B/C/D=130-274"/>
</dbReference>
<sequence length="274" mass="30909" precursor="true">MSRKIRDLIESKRFQNVITAIIVLNGAVLGLLTDTTLSASSQNLLERVDQLCLTIFIVEISLKIYAYGVRGFFRSGWNLFDFVIVAIALMPAQGSLSVLRTFRIFRVMRLVSVIPTMRRVVQGMLLALPGVGSVAALLTVVFYIAAVMATNLYGATFPEWFGDLSKSLYTLFQVMTLESWSMGIVRPVMNVHPNAWVFFIPFIMLTTFTVLNLFIGIIVDAMAITKEQEEEAKTGHHQEPISQTLLHLGDRLDRIEKQLAQNNELLQRQQPQKK</sequence>
<dbReference type="PDBsum" id="4P30"/>
<dbReference type="PCDDB" id="A0L5S6"/>
<dbReference type="PDB" id="4P2Z">
    <property type="method" value="X-ray"/>
    <property type="resolution" value="3.08 A"/>
    <property type="chains" value="A/B/C/D=130-274"/>
</dbReference>
<evidence type="ECO:0000256" key="4">
    <source>
        <dbReference type="ARBA" id="ARBA00023136"/>
    </source>
</evidence>
<keyword evidence="9 10" id="KW-0002">3D-structure</keyword>
<evidence type="ECO:0000256" key="5">
    <source>
        <dbReference type="SAM" id="Phobius"/>
    </source>
</evidence>
<dbReference type="PDB" id="4PA4">
    <property type="method" value="X-ray"/>
    <property type="resolution" value="3.02 A"/>
    <property type="chains" value="A/B/C/D=130-274"/>
</dbReference>
<reference evidence="11" key="3">
    <citation type="journal article" date="2012" name="Nat. Commun.">
        <title>Structure of a bacterial voltage-gated sodium channel pore reveals mechanisms of opening and closing.</title>
        <authorList>
            <person name="McCusker E.C."/>
            <person name="Bagneris C."/>
            <person name="Naylor C.E."/>
            <person name="Cole A.R."/>
            <person name="D'Avanzo N."/>
            <person name="Nichols C.G."/>
            <person name="Wallace B.A."/>
        </authorList>
    </citation>
    <scope>X-RAY CRYSTALLOGRAPHY (3.49 ANGSTROMS) OF 130-237</scope>
</reference>
<dbReference type="DisProt" id="DP00927"/>
<dbReference type="PDB" id="5HVD">
    <property type="method" value="X-ray"/>
    <property type="resolution" value="2.60 A"/>
    <property type="chains" value="A=1-274"/>
</dbReference>
<evidence type="ECO:0000259" key="6">
    <source>
        <dbReference type="Pfam" id="PF00520"/>
    </source>
</evidence>
<dbReference type="Gene3D" id="1.20.120.350">
    <property type="entry name" value="Voltage-gated potassium channels. Chain C"/>
    <property type="match status" value="1"/>
</dbReference>
<organism evidence="7 8">
    <name type="scientific">Magnetococcus marinus (strain ATCC BAA-1437 / JCM 17883 / MC-1)</name>
    <dbReference type="NCBI Taxonomy" id="156889"/>
    <lineage>
        <taxon>Bacteria</taxon>
        <taxon>Pseudomonadati</taxon>
        <taxon>Pseudomonadota</taxon>
        <taxon>Magnetococcia</taxon>
        <taxon>Magnetococcales</taxon>
        <taxon>Magnetococcaceae</taxon>
        <taxon>Magnetococcus</taxon>
    </lineage>
</organism>
<dbReference type="PDB" id="6SX5">
    <property type="method" value="X-ray"/>
    <property type="resolution" value="2.20 A"/>
    <property type="chains" value="A=1-274"/>
</dbReference>
<dbReference type="PDBsum" id="4PA6"/>
<dbReference type="EMBL" id="CP000471">
    <property type="protein sequence ID" value="ABK43319.1"/>
    <property type="molecule type" value="Genomic_DNA"/>
</dbReference>
<dbReference type="PDB" id="6YZ0">
    <property type="method" value="X-ray"/>
    <property type="resolution" value="2.30 A"/>
    <property type="chains" value="A=1-274"/>
</dbReference>
<dbReference type="PDB" id="4P9P">
    <property type="method" value="X-ray"/>
    <property type="resolution" value="2.91 A"/>
    <property type="chains" value="A/B/C/D=130-274"/>
</dbReference>
<dbReference type="PDBsum" id="5HVD"/>
<dbReference type="GO" id="GO:0005248">
    <property type="term" value="F:voltage-gated sodium channel activity"/>
    <property type="evidence" value="ECO:0007669"/>
    <property type="project" value="TreeGrafter"/>
</dbReference>
<evidence type="ECO:0000256" key="1">
    <source>
        <dbReference type="ARBA" id="ARBA00004141"/>
    </source>
</evidence>
<reference evidence="10 12" key="5">
    <citation type="journal article" date="2014" name="Proc. Natl. Acad. Sci. U.S.A.">
        <title>Prokaryotic NavMs channel as a structural and functional model for eukaryotic sodium channel antagonism.</title>
        <authorList>
            <person name="Bagneris C."/>
            <person name="DeCaen P.G."/>
            <person name="Naylor C.E."/>
            <person name="Pryde D.C."/>
            <person name="Nobeli I."/>
            <person name="Clapham D.E."/>
            <person name="Wallace B.A."/>
        </authorList>
    </citation>
    <scope>X-RAY CRYSTALLOGRAPHY (2.66 ANGSTROMS) OF 130-274</scope>
</reference>
<dbReference type="PDBsum" id="4CBC"/>
<dbReference type="PDBsum" id="3ZJZ"/>
<dbReference type="PDBsum" id="5HVX"/>
<dbReference type="PDBsum" id="4PA4"/>
<evidence type="ECO:0007829" key="14">
    <source>
        <dbReference type="PDB" id="4X89"/>
    </source>
</evidence>
<dbReference type="PDB" id="4P30">
    <property type="method" value="X-ray"/>
    <property type="resolution" value="3.31 A"/>
    <property type="chains" value="A/B/C/D=130-274"/>
</dbReference>
<reference evidence="9" key="4">
    <citation type="journal article" date="2013" name="Nat. Commun.">
        <title>Role of the C-terminal domain in the structure and function of tetrameric sodium channels.</title>
        <authorList>
            <person name="Bagneris C."/>
            <person name="Decaen P.G."/>
            <person name="Hall B.A."/>
            <person name="Naylor C.E."/>
            <person name="Clapham D.E."/>
            <person name="Kay C.W."/>
            <person name="Wallace B.A."/>
        </authorList>
    </citation>
    <scope>X-RAY CRYSTALLOGRAPHY (2.92 ANGSTROMS) OF 130-274</scope>
</reference>
<evidence type="ECO:0000256" key="2">
    <source>
        <dbReference type="ARBA" id="ARBA00022692"/>
    </source>
</evidence>
<dbReference type="PDBsum" id="4OXS"/>
<feature type="transmembrane region" description="Helical" evidence="5">
    <location>
        <begin position="120"/>
        <end position="145"/>
    </location>
</feature>
<dbReference type="Gene3D" id="1.10.287.70">
    <property type="match status" value="1"/>
</dbReference>
<dbReference type="PDB" id="6YZ2">
    <property type="method" value="X-ray"/>
    <property type="resolution" value="2.20 A"/>
    <property type="chains" value="A=1-274"/>
</dbReference>
<feature type="transmembrane region" description="Helical" evidence="5">
    <location>
        <begin position="195"/>
        <end position="219"/>
    </location>
</feature>